<evidence type="ECO:0000313" key="13">
    <source>
        <dbReference type="Proteomes" id="UP001208570"/>
    </source>
</evidence>
<comment type="caution">
    <text evidence="12">The sequence shown here is derived from an EMBL/GenBank/DDBJ whole genome shotgun (WGS) entry which is preliminary data.</text>
</comment>
<proteinExistence type="predicted"/>
<dbReference type="Proteomes" id="UP001208570">
    <property type="component" value="Unassembled WGS sequence"/>
</dbReference>
<gene>
    <name evidence="12" type="ORF">LSH36_457g00013</name>
</gene>
<dbReference type="InterPro" id="IPR017452">
    <property type="entry name" value="GPCR_Rhodpsn_7TM"/>
</dbReference>
<keyword evidence="4 10" id="KW-1133">Transmembrane helix</keyword>
<reference evidence="12" key="1">
    <citation type="journal article" date="2023" name="Mol. Biol. Evol.">
        <title>Third-Generation Sequencing Reveals the Adaptive Role of the Epigenome in Three Deep-Sea Polychaetes.</title>
        <authorList>
            <person name="Perez M."/>
            <person name="Aroh O."/>
            <person name="Sun Y."/>
            <person name="Lan Y."/>
            <person name="Juniper S.K."/>
            <person name="Young C.R."/>
            <person name="Angers B."/>
            <person name="Qian P.Y."/>
        </authorList>
    </citation>
    <scope>NUCLEOTIDE SEQUENCE</scope>
    <source>
        <strain evidence="12">P08H-3</strain>
    </source>
</reference>
<keyword evidence="3 10" id="KW-0812">Transmembrane</keyword>
<name>A0AAD9J9U1_9ANNE</name>
<accession>A0AAD9J9U1</accession>
<keyword evidence="6 10" id="KW-0472">Membrane</keyword>
<evidence type="ECO:0000256" key="8">
    <source>
        <dbReference type="ARBA" id="ARBA00023180"/>
    </source>
</evidence>
<dbReference type="Pfam" id="PF00001">
    <property type="entry name" value="7tm_1"/>
    <property type="match status" value="1"/>
</dbReference>
<keyword evidence="2" id="KW-1003">Cell membrane</keyword>
<dbReference type="AlphaFoldDB" id="A0AAD9J9U1"/>
<dbReference type="CDD" id="cd00637">
    <property type="entry name" value="7tm_classA_rhodopsin-like"/>
    <property type="match status" value="1"/>
</dbReference>
<comment type="subcellular location">
    <subcellularLocation>
        <location evidence="1">Cell membrane</location>
        <topology evidence="1">Multi-pass membrane protein</topology>
    </subcellularLocation>
</comment>
<dbReference type="EMBL" id="JAODUP010000457">
    <property type="protein sequence ID" value="KAK2149277.1"/>
    <property type="molecule type" value="Genomic_DNA"/>
</dbReference>
<evidence type="ECO:0000256" key="9">
    <source>
        <dbReference type="ARBA" id="ARBA00023224"/>
    </source>
</evidence>
<keyword evidence="7" id="KW-0675">Receptor</keyword>
<dbReference type="GO" id="GO:0005886">
    <property type="term" value="C:plasma membrane"/>
    <property type="evidence" value="ECO:0007669"/>
    <property type="project" value="UniProtKB-SubCell"/>
</dbReference>
<dbReference type="PROSITE" id="PS50262">
    <property type="entry name" value="G_PROTEIN_RECEP_F1_2"/>
    <property type="match status" value="1"/>
</dbReference>
<protein>
    <recommendedName>
        <fullName evidence="11">G-protein coupled receptors family 1 profile domain-containing protein</fullName>
    </recommendedName>
</protein>
<dbReference type="InterPro" id="IPR000276">
    <property type="entry name" value="GPCR_Rhodpsn"/>
</dbReference>
<keyword evidence="5" id="KW-0297">G-protein coupled receptor</keyword>
<evidence type="ECO:0000256" key="3">
    <source>
        <dbReference type="ARBA" id="ARBA00022692"/>
    </source>
</evidence>
<dbReference type="PANTHER" id="PTHR24246">
    <property type="entry name" value="OLFACTORY RECEPTOR AND ADENOSINE RECEPTOR"/>
    <property type="match status" value="1"/>
</dbReference>
<evidence type="ECO:0000256" key="5">
    <source>
        <dbReference type="ARBA" id="ARBA00023040"/>
    </source>
</evidence>
<feature type="transmembrane region" description="Helical" evidence="10">
    <location>
        <begin position="20"/>
        <end position="45"/>
    </location>
</feature>
<evidence type="ECO:0000256" key="1">
    <source>
        <dbReference type="ARBA" id="ARBA00004651"/>
    </source>
</evidence>
<dbReference type="PRINTS" id="PR00237">
    <property type="entry name" value="GPCRRHODOPSN"/>
</dbReference>
<feature type="transmembrane region" description="Helical" evidence="10">
    <location>
        <begin position="143"/>
        <end position="160"/>
    </location>
</feature>
<feature type="transmembrane region" description="Helical" evidence="10">
    <location>
        <begin position="57"/>
        <end position="81"/>
    </location>
</feature>
<organism evidence="12 13">
    <name type="scientific">Paralvinella palmiformis</name>
    <dbReference type="NCBI Taxonomy" id="53620"/>
    <lineage>
        <taxon>Eukaryota</taxon>
        <taxon>Metazoa</taxon>
        <taxon>Spiralia</taxon>
        <taxon>Lophotrochozoa</taxon>
        <taxon>Annelida</taxon>
        <taxon>Polychaeta</taxon>
        <taxon>Sedentaria</taxon>
        <taxon>Canalipalpata</taxon>
        <taxon>Terebellida</taxon>
        <taxon>Terebelliformia</taxon>
        <taxon>Alvinellidae</taxon>
        <taxon>Paralvinella</taxon>
    </lineage>
</organism>
<evidence type="ECO:0000256" key="2">
    <source>
        <dbReference type="ARBA" id="ARBA00022475"/>
    </source>
</evidence>
<evidence type="ECO:0000256" key="6">
    <source>
        <dbReference type="ARBA" id="ARBA00023136"/>
    </source>
</evidence>
<evidence type="ECO:0000256" key="4">
    <source>
        <dbReference type="ARBA" id="ARBA00022989"/>
    </source>
</evidence>
<feature type="transmembrane region" description="Helical" evidence="10">
    <location>
        <begin position="101"/>
        <end position="122"/>
    </location>
</feature>
<evidence type="ECO:0000313" key="12">
    <source>
        <dbReference type="EMBL" id="KAK2149277.1"/>
    </source>
</evidence>
<keyword evidence="8" id="KW-0325">Glycoprotein</keyword>
<feature type="transmembrane region" description="Helical" evidence="10">
    <location>
        <begin position="180"/>
        <end position="209"/>
    </location>
</feature>
<feature type="domain" description="G-protein coupled receptors family 1 profile" evidence="11">
    <location>
        <begin position="38"/>
        <end position="278"/>
    </location>
</feature>
<keyword evidence="13" id="KW-1185">Reference proteome</keyword>
<feature type="transmembrane region" description="Helical" evidence="10">
    <location>
        <begin position="258"/>
        <end position="280"/>
    </location>
</feature>
<dbReference type="GO" id="GO:0004930">
    <property type="term" value="F:G protein-coupled receptor activity"/>
    <property type="evidence" value="ECO:0007669"/>
    <property type="project" value="UniProtKB-KW"/>
</dbReference>
<dbReference type="PANTHER" id="PTHR24246:SF27">
    <property type="entry name" value="ADENOSINE RECEPTOR, ISOFORM A"/>
    <property type="match status" value="1"/>
</dbReference>
<feature type="transmembrane region" description="Helical" evidence="10">
    <location>
        <begin position="229"/>
        <end position="246"/>
    </location>
</feature>
<evidence type="ECO:0000256" key="10">
    <source>
        <dbReference type="SAM" id="Phobius"/>
    </source>
</evidence>
<sequence>MENVTIVTNDTECEYEYSPVNYLIGVGIPLLAGVAVLFNLTTLLVMFKFCGRIRNHYVLIVVQCSADLLAALSYMIFYLTPNYINVLVPAPSGWFYCLTRFLMDMINASFALSLMNILVITLDRLVAIYSPLKYQSVARTSRLRIIAAIMALISLIFSWIPFLTSTITEKPNNYTLCENYFQAGVVIYQIDQGLIVLDTLVMIVVYGYILDKVRRRPPSRCNTGSTYRTTLTSFWIVVTFIVFYWPDIISNYVIFTPAIVYIVKTMPLVNCIADPLIYAIRLKRIKLGFRKLYSKINYSSGSSTRTSKLDGQR</sequence>
<dbReference type="SUPFAM" id="SSF81321">
    <property type="entry name" value="Family A G protein-coupled receptor-like"/>
    <property type="match status" value="1"/>
</dbReference>
<evidence type="ECO:0000259" key="11">
    <source>
        <dbReference type="PROSITE" id="PS50262"/>
    </source>
</evidence>
<evidence type="ECO:0000256" key="7">
    <source>
        <dbReference type="ARBA" id="ARBA00023170"/>
    </source>
</evidence>
<keyword evidence="9" id="KW-0807">Transducer</keyword>
<dbReference type="Gene3D" id="1.20.1070.10">
    <property type="entry name" value="Rhodopsin 7-helix transmembrane proteins"/>
    <property type="match status" value="1"/>
</dbReference>